<evidence type="ECO:0000259" key="6">
    <source>
        <dbReference type="PROSITE" id="PS50859"/>
    </source>
</evidence>
<dbReference type="Gene3D" id="3.30.450.50">
    <property type="entry name" value="Longin domain"/>
    <property type="match status" value="1"/>
</dbReference>
<proteinExistence type="inferred from homology"/>
<dbReference type="SMART" id="SM01270">
    <property type="entry name" value="Longin"/>
    <property type="match status" value="1"/>
</dbReference>
<evidence type="ECO:0000256" key="2">
    <source>
        <dbReference type="ARBA" id="ARBA00008025"/>
    </source>
</evidence>
<accession>A0AAV5JJP8</accession>
<dbReference type="EMBL" id="BPVZ01000036">
    <property type="protein sequence ID" value="GKV12305.1"/>
    <property type="molecule type" value="Genomic_DNA"/>
</dbReference>
<keyword evidence="3 5" id="KW-0472">Membrane</keyword>
<keyword evidence="8" id="KW-1185">Reference proteome</keyword>
<dbReference type="PANTHER" id="PTHR47461:SF1">
    <property type="entry name" value="PHYTOLONGIN PHYL1.2"/>
    <property type="match status" value="1"/>
</dbReference>
<evidence type="ECO:0000256" key="3">
    <source>
        <dbReference type="ARBA" id="ARBA00023136"/>
    </source>
</evidence>
<dbReference type="SUPFAM" id="SSF64356">
    <property type="entry name" value="SNARE-like"/>
    <property type="match status" value="1"/>
</dbReference>
<evidence type="ECO:0000256" key="1">
    <source>
        <dbReference type="ARBA" id="ARBA00004370"/>
    </source>
</evidence>
<dbReference type="InterPro" id="IPR010908">
    <property type="entry name" value="Longin_dom"/>
</dbReference>
<organism evidence="7 8">
    <name type="scientific">Rubroshorea leprosula</name>
    <dbReference type="NCBI Taxonomy" id="152421"/>
    <lineage>
        <taxon>Eukaryota</taxon>
        <taxon>Viridiplantae</taxon>
        <taxon>Streptophyta</taxon>
        <taxon>Embryophyta</taxon>
        <taxon>Tracheophyta</taxon>
        <taxon>Spermatophyta</taxon>
        <taxon>Magnoliopsida</taxon>
        <taxon>eudicotyledons</taxon>
        <taxon>Gunneridae</taxon>
        <taxon>Pentapetalae</taxon>
        <taxon>rosids</taxon>
        <taxon>malvids</taxon>
        <taxon>Malvales</taxon>
        <taxon>Dipterocarpaceae</taxon>
        <taxon>Rubroshorea</taxon>
    </lineage>
</organism>
<evidence type="ECO:0000313" key="7">
    <source>
        <dbReference type="EMBL" id="GKV12305.1"/>
    </source>
</evidence>
<dbReference type="GO" id="GO:0016020">
    <property type="term" value="C:membrane"/>
    <property type="evidence" value="ECO:0007669"/>
    <property type="project" value="UniProtKB-SubCell"/>
</dbReference>
<evidence type="ECO:0000313" key="8">
    <source>
        <dbReference type="Proteomes" id="UP001054252"/>
    </source>
</evidence>
<feature type="region of interest" description="Disordered" evidence="4">
    <location>
        <begin position="133"/>
        <end position="154"/>
    </location>
</feature>
<name>A0AAV5JJP8_9ROSI</name>
<dbReference type="InterPro" id="IPR044783">
    <property type="entry name" value="PHYL"/>
</dbReference>
<keyword evidence="5" id="KW-0812">Transmembrane</keyword>
<comment type="caution">
    <text evidence="7">The sequence shown here is derived from an EMBL/GenBank/DDBJ whole genome shotgun (WGS) entry which is preliminary data.</text>
</comment>
<evidence type="ECO:0000256" key="5">
    <source>
        <dbReference type="SAM" id="Phobius"/>
    </source>
</evidence>
<comment type="subcellular location">
    <subcellularLocation>
        <location evidence="1">Membrane</location>
    </subcellularLocation>
</comment>
<dbReference type="PROSITE" id="PS50859">
    <property type="entry name" value="LONGIN"/>
    <property type="match status" value="1"/>
</dbReference>
<gene>
    <name evidence="7" type="ORF">SLEP1_g23467</name>
</gene>
<sequence length="266" mass="30312">MGSIYDKVHYCCVWKGNRILYAYNRGEDEIEALAALCLERTPPFHKWYFETVGRRTFGFLIEDGYVYFTMVDKVLANPVVLQFLQRMRDEFKRVAKSDFKGSFSNMILVSVQEEFVPVIRNLINSLEHVSQSINEREAESETSSPSDVNAEIEAASSTKAPLLRNLSKKKKKQKDHVISIRDIELEEHWNSSDRVKVDSEPLDSNNHHGASSSISSQKDFGSARIRSGAPNIPKKWCHLLRIFLAIDAVVCLVIVVILLFVYLGVL</sequence>
<reference evidence="7 8" key="1">
    <citation type="journal article" date="2021" name="Commun. Biol.">
        <title>The genome of Shorea leprosula (Dipterocarpaceae) highlights the ecological relevance of drought in aseasonal tropical rainforests.</title>
        <authorList>
            <person name="Ng K.K.S."/>
            <person name="Kobayashi M.J."/>
            <person name="Fawcett J.A."/>
            <person name="Hatakeyama M."/>
            <person name="Paape T."/>
            <person name="Ng C.H."/>
            <person name="Ang C.C."/>
            <person name="Tnah L.H."/>
            <person name="Lee C.T."/>
            <person name="Nishiyama T."/>
            <person name="Sese J."/>
            <person name="O'Brien M.J."/>
            <person name="Copetti D."/>
            <person name="Mohd Noor M.I."/>
            <person name="Ong R.C."/>
            <person name="Putra M."/>
            <person name="Sireger I.Z."/>
            <person name="Indrioko S."/>
            <person name="Kosugi Y."/>
            <person name="Izuno A."/>
            <person name="Isagi Y."/>
            <person name="Lee S.L."/>
            <person name="Shimizu K.K."/>
        </authorList>
    </citation>
    <scope>NUCLEOTIDE SEQUENCE [LARGE SCALE GENOMIC DNA]</scope>
    <source>
        <strain evidence="7">214</strain>
    </source>
</reference>
<feature type="compositionally biased region" description="Polar residues" evidence="4">
    <location>
        <begin position="202"/>
        <end position="219"/>
    </location>
</feature>
<feature type="region of interest" description="Disordered" evidence="4">
    <location>
        <begin position="196"/>
        <end position="219"/>
    </location>
</feature>
<dbReference type="InterPro" id="IPR011012">
    <property type="entry name" value="Longin-like_dom_sf"/>
</dbReference>
<evidence type="ECO:0000256" key="4">
    <source>
        <dbReference type="SAM" id="MobiDB-lite"/>
    </source>
</evidence>
<dbReference type="AlphaFoldDB" id="A0AAV5JJP8"/>
<comment type="similarity">
    <text evidence="2">Belongs to the synaptobrevin family.</text>
</comment>
<feature type="transmembrane region" description="Helical" evidence="5">
    <location>
        <begin position="242"/>
        <end position="265"/>
    </location>
</feature>
<protein>
    <recommendedName>
        <fullName evidence="6">Longin domain-containing protein</fullName>
    </recommendedName>
</protein>
<feature type="domain" description="Longin" evidence="6">
    <location>
        <begin position="44"/>
        <end position="119"/>
    </location>
</feature>
<dbReference type="Proteomes" id="UP001054252">
    <property type="component" value="Unassembled WGS sequence"/>
</dbReference>
<keyword evidence="5" id="KW-1133">Transmembrane helix</keyword>
<dbReference type="PANTHER" id="PTHR47461">
    <property type="entry name" value="PHYTOLONGIN PHYL1.2"/>
    <property type="match status" value="1"/>
</dbReference>